<evidence type="ECO:0000313" key="2">
    <source>
        <dbReference type="EMBL" id="MBB5707847.1"/>
    </source>
</evidence>
<feature type="domain" description="PilZ" evidence="1">
    <location>
        <begin position="18"/>
        <end position="105"/>
    </location>
</feature>
<dbReference type="EMBL" id="JACIJH010000012">
    <property type="protein sequence ID" value="MBB5707847.1"/>
    <property type="molecule type" value="Genomic_DNA"/>
</dbReference>
<dbReference type="AlphaFoldDB" id="A0A7W9ERK8"/>
<evidence type="ECO:0000259" key="1">
    <source>
        <dbReference type="Pfam" id="PF07238"/>
    </source>
</evidence>
<gene>
    <name evidence="2" type="ORF">FHR21_003215</name>
</gene>
<organism evidence="2 3">
    <name type="scientific">Sphingopyxis panaciterrulae</name>
    <dbReference type="NCBI Taxonomy" id="462372"/>
    <lineage>
        <taxon>Bacteria</taxon>
        <taxon>Pseudomonadati</taxon>
        <taxon>Pseudomonadota</taxon>
        <taxon>Alphaproteobacteria</taxon>
        <taxon>Sphingomonadales</taxon>
        <taxon>Sphingomonadaceae</taxon>
        <taxon>Sphingopyxis</taxon>
    </lineage>
</organism>
<dbReference type="InterPro" id="IPR009875">
    <property type="entry name" value="PilZ_domain"/>
</dbReference>
<evidence type="ECO:0000313" key="3">
    <source>
        <dbReference type="Proteomes" id="UP000537161"/>
    </source>
</evidence>
<dbReference type="Proteomes" id="UP000537161">
    <property type="component" value="Unassembled WGS sequence"/>
</dbReference>
<protein>
    <recommendedName>
        <fullName evidence="1">PilZ domain-containing protein</fullName>
    </recommendedName>
</protein>
<keyword evidence="3" id="KW-1185">Reference proteome</keyword>
<dbReference type="Pfam" id="PF07238">
    <property type="entry name" value="PilZ"/>
    <property type="match status" value="1"/>
</dbReference>
<dbReference type="SUPFAM" id="SSF141371">
    <property type="entry name" value="PilZ domain-like"/>
    <property type="match status" value="1"/>
</dbReference>
<name>A0A7W9ERK8_9SPHN</name>
<accession>A0A7W9ERK8</accession>
<comment type="caution">
    <text evidence="2">The sequence shown here is derived from an EMBL/GenBank/DDBJ whole genome shotgun (WGS) entry which is preliminary data.</text>
</comment>
<dbReference type="GO" id="GO:0035438">
    <property type="term" value="F:cyclic-di-GMP binding"/>
    <property type="evidence" value="ECO:0007669"/>
    <property type="project" value="InterPro"/>
</dbReference>
<dbReference type="RefSeq" id="WP_184100098.1">
    <property type="nucleotide sequence ID" value="NZ_JACIJH010000012.1"/>
</dbReference>
<sequence>MDLQGPVSVDEEVAALSRSADRDSLFMRAALTLSGRADPLIVRVRNLSAGGMLAETTETKANVESGAAVEVELRNVGPVAGRVVWVGEGKFGIAFDRQINPQVVRRQVVTQSDLPPHLRRTGREPNPVYRRR</sequence>
<reference evidence="2 3" key="1">
    <citation type="submission" date="2020-08" db="EMBL/GenBank/DDBJ databases">
        <title>Genomic Encyclopedia of Type Strains, Phase IV (KMG-IV): sequencing the most valuable type-strain genomes for metagenomic binning, comparative biology and taxonomic classification.</title>
        <authorList>
            <person name="Goeker M."/>
        </authorList>
    </citation>
    <scope>NUCLEOTIDE SEQUENCE [LARGE SCALE GENOMIC DNA]</scope>
    <source>
        <strain evidence="2 3">DSM 27163</strain>
    </source>
</reference>
<proteinExistence type="predicted"/>